<dbReference type="InterPro" id="IPR007512">
    <property type="entry name" value="Mic10"/>
</dbReference>
<dbReference type="AlphaFoldDB" id="A0AB34JSK5"/>
<dbReference type="GO" id="GO:0061617">
    <property type="term" value="C:MICOS complex"/>
    <property type="evidence" value="ECO:0007669"/>
    <property type="project" value="InterPro"/>
</dbReference>
<keyword evidence="4" id="KW-0812">Transmembrane</keyword>
<protein>
    <recommendedName>
        <fullName evidence="11">MICOS complex subunit MIC10</fullName>
    </recommendedName>
</protein>
<evidence type="ECO:0008006" key="11">
    <source>
        <dbReference type="Google" id="ProtNLM"/>
    </source>
</evidence>
<evidence type="ECO:0000313" key="9">
    <source>
        <dbReference type="EMBL" id="KAL1523600.1"/>
    </source>
</evidence>
<evidence type="ECO:0000256" key="8">
    <source>
        <dbReference type="ARBA" id="ARBA00023136"/>
    </source>
</evidence>
<reference evidence="9 10" key="1">
    <citation type="journal article" date="2024" name="Science">
        <title>Giant polyketide synthase enzymes in the biosynthesis of giant marine polyether toxins.</title>
        <authorList>
            <person name="Fallon T.R."/>
            <person name="Shende V.V."/>
            <person name="Wierzbicki I.H."/>
            <person name="Pendleton A.L."/>
            <person name="Watervoot N.F."/>
            <person name="Auber R.P."/>
            <person name="Gonzalez D.J."/>
            <person name="Wisecaver J.H."/>
            <person name="Moore B.S."/>
        </authorList>
    </citation>
    <scope>NUCLEOTIDE SEQUENCE [LARGE SCALE GENOMIC DNA]</scope>
    <source>
        <strain evidence="9 10">12B1</strain>
    </source>
</reference>
<keyword evidence="10" id="KW-1185">Reference proteome</keyword>
<evidence type="ECO:0000256" key="1">
    <source>
        <dbReference type="ARBA" id="ARBA00002689"/>
    </source>
</evidence>
<evidence type="ECO:0000313" key="10">
    <source>
        <dbReference type="Proteomes" id="UP001515480"/>
    </source>
</evidence>
<comment type="subcellular location">
    <subcellularLocation>
        <location evidence="2">Mitochondrion inner membrane</location>
        <topology evidence="2">Single-pass membrane protein</topology>
    </subcellularLocation>
</comment>
<dbReference type="EMBL" id="JBGBPQ010000005">
    <property type="protein sequence ID" value="KAL1523600.1"/>
    <property type="molecule type" value="Genomic_DNA"/>
</dbReference>
<gene>
    <name evidence="9" type="ORF">AB1Y20_018536</name>
</gene>
<evidence type="ECO:0000256" key="2">
    <source>
        <dbReference type="ARBA" id="ARBA00004434"/>
    </source>
</evidence>
<evidence type="ECO:0000256" key="7">
    <source>
        <dbReference type="ARBA" id="ARBA00023128"/>
    </source>
</evidence>
<evidence type="ECO:0000256" key="5">
    <source>
        <dbReference type="ARBA" id="ARBA00022792"/>
    </source>
</evidence>
<dbReference type="PANTHER" id="PTHR21304">
    <property type="entry name" value="MICOS COMPLEX SUBUNIT MIC10"/>
    <property type="match status" value="1"/>
</dbReference>
<keyword evidence="8" id="KW-0472">Membrane</keyword>
<evidence type="ECO:0000256" key="3">
    <source>
        <dbReference type="ARBA" id="ARBA00006792"/>
    </source>
</evidence>
<accession>A0AB34JSK5</accession>
<comment type="similarity">
    <text evidence="3">Belongs to the MICOS complex subunit Mic10 family.</text>
</comment>
<evidence type="ECO:0000256" key="4">
    <source>
        <dbReference type="ARBA" id="ARBA00022692"/>
    </source>
</evidence>
<dbReference type="PANTHER" id="PTHR21304:SF0">
    <property type="entry name" value="MICOS COMPLEX SUBUNIT MIC10"/>
    <property type="match status" value="1"/>
</dbReference>
<organism evidence="9 10">
    <name type="scientific">Prymnesium parvum</name>
    <name type="common">Toxic golden alga</name>
    <dbReference type="NCBI Taxonomy" id="97485"/>
    <lineage>
        <taxon>Eukaryota</taxon>
        <taxon>Haptista</taxon>
        <taxon>Haptophyta</taxon>
        <taxon>Prymnesiophyceae</taxon>
        <taxon>Prymnesiales</taxon>
        <taxon>Prymnesiaceae</taxon>
        <taxon>Prymnesium</taxon>
    </lineage>
</organism>
<proteinExistence type="inferred from homology"/>
<keyword evidence="6" id="KW-1133">Transmembrane helix</keyword>
<comment type="function">
    <text evidence="1">Component of the MICOS complex, a large protein complex of the mitochondrial inner membrane that plays crucial roles in the maintenance of crista junctions, inner membrane architecture, and formation of contact sites to the outer membrane.</text>
</comment>
<evidence type="ECO:0000256" key="6">
    <source>
        <dbReference type="ARBA" id="ARBA00022989"/>
    </source>
</evidence>
<name>A0AB34JSK5_PRYPA</name>
<sequence>MAAPSTTSGRPELKVAETWDMCIENTIRKLAYGALTGGLAAMILFRTPAARSACFGIGAGIGVGMGYTDCKYTFDCIAKEQSA</sequence>
<dbReference type="Pfam" id="PF04418">
    <property type="entry name" value="DUF543"/>
    <property type="match status" value="1"/>
</dbReference>
<keyword evidence="7" id="KW-0496">Mitochondrion</keyword>
<comment type="caution">
    <text evidence="9">The sequence shown here is derived from an EMBL/GenBank/DDBJ whole genome shotgun (WGS) entry which is preliminary data.</text>
</comment>
<dbReference type="Proteomes" id="UP001515480">
    <property type="component" value="Unassembled WGS sequence"/>
</dbReference>
<keyword evidence="5" id="KW-0999">Mitochondrion inner membrane</keyword>